<name>A0AAN9UPR3_9PEZI</name>
<accession>A0AAN9UPR3</accession>
<dbReference type="EMBL" id="JAKJXP020000036">
    <property type="protein sequence ID" value="KAK7752640.1"/>
    <property type="molecule type" value="Genomic_DNA"/>
</dbReference>
<keyword evidence="2" id="KW-1185">Reference proteome</keyword>
<proteinExistence type="predicted"/>
<comment type="caution">
    <text evidence="1">The sequence shown here is derived from an EMBL/GenBank/DDBJ whole genome shotgun (WGS) entry which is preliminary data.</text>
</comment>
<gene>
    <name evidence="1" type="ORF">SLS62_005409</name>
</gene>
<protein>
    <submittedName>
        <fullName evidence="1">Uncharacterized protein</fullName>
    </submittedName>
</protein>
<evidence type="ECO:0000313" key="1">
    <source>
        <dbReference type="EMBL" id="KAK7752640.1"/>
    </source>
</evidence>
<dbReference type="Proteomes" id="UP001320420">
    <property type="component" value="Unassembled WGS sequence"/>
</dbReference>
<dbReference type="AlphaFoldDB" id="A0AAN9UPR3"/>
<evidence type="ECO:0000313" key="2">
    <source>
        <dbReference type="Proteomes" id="UP001320420"/>
    </source>
</evidence>
<reference evidence="1 2" key="1">
    <citation type="submission" date="2024-02" db="EMBL/GenBank/DDBJ databases">
        <title>De novo assembly and annotation of 12 fungi associated with fruit tree decline syndrome in Ontario, Canada.</title>
        <authorList>
            <person name="Sulman M."/>
            <person name="Ellouze W."/>
            <person name="Ilyukhin E."/>
        </authorList>
    </citation>
    <scope>NUCLEOTIDE SEQUENCE [LARGE SCALE GENOMIC DNA]</scope>
    <source>
        <strain evidence="1 2">M11/M66-122</strain>
    </source>
</reference>
<sequence length="226" mass="25402">MSQTATKGAPILAFVSRHHLNHVRRNCYRVLPGPSRLYNGPVHRLQTLRSKALMPKNENEDQYILAVVIALAQQSAYNNMDFAPKDTTVKVVTTSQDEEDESFIVYTGTVPAALLRMFHEPEKAPQGDADIRIEYTQVPMWPVLGLKERLGQALGSETVGDFDISNMETYEEKVPLTPETPSPKRRRDVLTEVFNASFSEDRDSDSPVEAVSKRRCLEGSRVGLVR</sequence>
<organism evidence="1 2">
    <name type="scientific">Diatrype stigma</name>
    <dbReference type="NCBI Taxonomy" id="117547"/>
    <lineage>
        <taxon>Eukaryota</taxon>
        <taxon>Fungi</taxon>
        <taxon>Dikarya</taxon>
        <taxon>Ascomycota</taxon>
        <taxon>Pezizomycotina</taxon>
        <taxon>Sordariomycetes</taxon>
        <taxon>Xylariomycetidae</taxon>
        <taxon>Xylariales</taxon>
        <taxon>Diatrypaceae</taxon>
        <taxon>Diatrype</taxon>
    </lineage>
</organism>